<dbReference type="Proteomes" id="UP000199651">
    <property type="component" value="Unassembled WGS sequence"/>
</dbReference>
<dbReference type="Pfam" id="PF07510">
    <property type="entry name" value="GmrSD_C"/>
    <property type="match status" value="1"/>
</dbReference>
<dbReference type="OrthoDB" id="5196645at2"/>
<dbReference type="EMBL" id="FNJB01000015">
    <property type="protein sequence ID" value="SDP82024.1"/>
    <property type="molecule type" value="Genomic_DNA"/>
</dbReference>
<keyword evidence="3" id="KW-1185">Reference proteome</keyword>
<dbReference type="RefSeq" id="WP_091383301.1">
    <property type="nucleotide sequence ID" value="NZ_FNDV01000004.1"/>
</dbReference>
<evidence type="ECO:0000313" key="3">
    <source>
        <dbReference type="Proteomes" id="UP000199651"/>
    </source>
</evidence>
<proteinExistence type="predicted"/>
<gene>
    <name evidence="2" type="ORF">SAMN05192558_115129</name>
</gene>
<accession>A0A1H0VUF8</accession>
<sequence>MARARSKAISLRTRLLLALAALVLLSLTAVAVGWLESRPAGATPADMAPANDPGTARTQLAELEVRPSRPMAGYSRDSFPHWATVEGQCNAREAVLKRDGRDVVVDGRCRVVSGRWVSPFDGATWTEPTDVDIDHLVPLANAWRSGAGEWSKEQRREFANDMVRPQLIAVTDNVNQAKGDQGPDTWKPPLTSTWCGYSVNWIAVKHHYKLSVNPAEKTELGKMLDRC</sequence>
<organism evidence="2 3">
    <name type="scientific">Actinokineospora alba</name>
    <dbReference type="NCBI Taxonomy" id="504798"/>
    <lineage>
        <taxon>Bacteria</taxon>
        <taxon>Bacillati</taxon>
        <taxon>Actinomycetota</taxon>
        <taxon>Actinomycetes</taxon>
        <taxon>Pseudonocardiales</taxon>
        <taxon>Pseudonocardiaceae</taxon>
        <taxon>Actinokineospora</taxon>
    </lineage>
</organism>
<feature type="domain" description="GmrSD restriction endonucleases C-terminal" evidence="1">
    <location>
        <begin position="128"/>
        <end position="222"/>
    </location>
</feature>
<name>A0A1H0VUF8_9PSEU</name>
<dbReference type="AlphaFoldDB" id="A0A1H0VUF8"/>
<dbReference type="PANTHER" id="PTHR24094">
    <property type="entry name" value="SECRETED PROTEIN"/>
    <property type="match status" value="1"/>
</dbReference>
<dbReference type="STRING" id="504798.SAMN05421871_104480"/>
<evidence type="ECO:0000313" key="2">
    <source>
        <dbReference type="EMBL" id="SDP82024.1"/>
    </source>
</evidence>
<evidence type="ECO:0000259" key="1">
    <source>
        <dbReference type="Pfam" id="PF07510"/>
    </source>
</evidence>
<reference evidence="3" key="1">
    <citation type="submission" date="2016-10" db="EMBL/GenBank/DDBJ databases">
        <authorList>
            <person name="Varghese N."/>
            <person name="Submissions S."/>
        </authorList>
    </citation>
    <scope>NUCLEOTIDE SEQUENCE [LARGE SCALE GENOMIC DNA]</scope>
    <source>
        <strain evidence="3">IBRC-M 10655</strain>
    </source>
</reference>
<dbReference type="PANTHER" id="PTHR24094:SF15">
    <property type="entry name" value="AMP-DEPENDENT SYNTHETASE_LIGASE DOMAIN-CONTAINING PROTEIN-RELATED"/>
    <property type="match status" value="1"/>
</dbReference>
<protein>
    <recommendedName>
        <fullName evidence="1">GmrSD restriction endonucleases C-terminal domain-containing protein</fullName>
    </recommendedName>
</protein>
<dbReference type="InterPro" id="IPR011089">
    <property type="entry name" value="GmrSD_C"/>
</dbReference>